<feature type="transmembrane region" description="Helical" evidence="7">
    <location>
        <begin position="315"/>
        <end position="342"/>
    </location>
</feature>
<comment type="similarity">
    <text evidence="2">Belongs to the ABC-4 integral membrane protein family. LolC/E subfamily.</text>
</comment>
<evidence type="ECO:0000256" key="7">
    <source>
        <dbReference type="SAM" id="Phobius"/>
    </source>
</evidence>
<dbReference type="InterPro" id="IPR025857">
    <property type="entry name" value="MacB_PCD"/>
</dbReference>
<dbReference type="Pfam" id="PF12704">
    <property type="entry name" value="MacB_PCD"/>
    <property type="match status" value="1"/>
</dbReference>
<dbReference type="PANTHER" id="PTHR30489:SF0">
    <property type="entry name" value="LIPOPROTEIN-RELEASING SYSTEM TRANSMEMBRANE PROTEIN LOLE"/>
    <property type="match status" value="1"/>
</dbReference>
<dbReference type="Pfam" id="PF02687">
    <property type="entry name" value="FtsX"/>
    <property type="match status" value="1"/>
</dbReference>
<feature type="domain" description="MacB-like periplasmic core" evidence="9">
    <location>
        <begin position="25"/>
        <end position="241"/>
    </location>
</feature>
<protein>
    <submittedName>
        <fullName evidence="10">Permease</fullName>
    </submittedName>
</protein>
<accession>A0A2A8D2A6</accession>
<keyword evidence="4 7" id="KW-0812">Transmembrane</keyword>
<proteinExistence type="inferred from homology"/>
<keyword evidence="3" id="KW-1003">Cell membrane</keyword>
<evidence type="ECO:0000256" key="3">
    <source>
        <dbReference type="ARBA" id="ARBA00022475"/>
    </source>
</evidence>
<gene>
    <name evidence="10" type="ORF">CRI94_01855</name>
</gene>
<keyword evidence="5 7" id="KW-1133">Transmembrane helix</keyword>
<evidence type="ECO:0000256" key="6">
    <source>
        <dbReference type="ARBA" id="ARBA00023136"/>
    </source>
</evidence>
<feature type="transmembrane region" description="Helical" evidence="7">
    <location>
        <begin position="21"/>
        <end position="44"/>
    </location>
</feature>
<evidence type="ECO:0000259" key="9">
    <source>
        <dbReference type="Pfam" id="PF12704"/>
    </source>
</evidence>
<keyword evidence="11" id="KW-1185">Reference proteome</keyword>
<evidence type="ECO:0000256" key="4">
    <source>
        <dbReference type="ARBA" id="ARBA00022692"/>
    </source>
</evidence>
<evidence type="ECO:0000256" key="2">
    <source>
        <dbReference type="ARBA" id="ARBA00005236"/>
    </source>
</evidence>
<name>A0A2A8D2A6_9BACT</name>
<sequence length="404" mass="43227">MALRYLKGAQGRAEGRSFLRFITYVAIGGVAIGVAALLLSFAIVRGFSQEIENKLIGFGSHLQVSSHLPDAPLENAVALEEGIAAMDSVTHVSPVVQTFVLLRESQQSIDGVALVGTRTPPSYMAGRITTGTFDLGSGAQPGVVVGQLLADRLGLSVGQKVAAFAMQQGGEGLQVERPRVKSLTVRGIYETSLLDVDDTYVFTNLATARDLAEYPETQVSRFDITLTDVAHADSVAQRLEDRFGWPVRAQTIKQQFAGLFAWVNLQEGIIPLVIGVIVLVSAFNIIGALLMLILEKTREIGVLQSLGASGTTLKRLFLLLGLLIGTTGTIIGEGLALGLALLQKRYDLIPLPAEAYYMTSAPIELNPLDFLIVAGVTLTLCGLAAYVPARVAARIEPVRAIRFQ</sequence>
<evidence type="ECO:0000313" key="10">
    <source>
        <dbReference type="EMBL" id="PEN15056.1"/>
    </source>
</evidence>
<dbReference type="PANTHER" id="PTHR30489">
    <property type="entry name" value="LIPOPROTEIN-RELEASING SYSTEM TRANSMEMBRANE PROTEIN LOLE"/>
    <property type="match status" value="1"/>
</dbReference>
<dbReference type="GO" id="GO:0044874">
    <property type="term" value="P:lipoprotein localization to outer membrane"/>
    <property type="evidence" value="ECO:0007669"/>
    <property type="project" value="TreeGrafter"/>
</dbReference>
<dbReference type="OrthoDB" id="1522670at2"/>
<feature type="transmembrane region" description="Helical" evidence="7">
    <location>
        <begin position="269"/>
        <end position="294"/>
    </location>
</feature>
<dbReference type="Proteomes" id="UP000220102">
    <property type="component" value="Unassembled WGS sequence"/>
</dbReference>
<reference evidence="10 11" key="1">
    <citation type="submission" date="2017-10" db="EMBL/GenBank/DDBJ databases">
        <title>Draft genome of Longibacter Salinarum.</title>
        <authorList>
            <person name="Goh K.M."/>
            <person name="Shamsir M.S."/>
            <person name="Lim S.W."/>
        </authorList>
    </citation>
    <scope>NUCLEOTIDE SEQUENCE [LARGE SCALE GENOMIC DNA]</scope>
    <source>
        <strain evidence="10 11">KCTC 52045</strain>
    </source>
</reference>
<evidence type="ECO:0000313" key="11">
    <source>
        <dbReference type="Proteomes" id="UP000220102"/>
    </source>
</evidence>
<dbReference type="EMBL" id="PDEQ01000001">
    <property type="protein sequence ID" value="PEN15056.1"/>
    <property type="molecule type" value="Genomic_DNA"/>
</dbReference>
<comment type="caution">
    <text evidence="10">The sequence shown here is derived from an EMBL/GenBank/DDBJ whole genome shotgun (WGS) entry which is preliminary data.</text>
</comment>
<comment type="subcellular location">
    <subcellularLocation>
        <location evidence="1">Cell membrane</location>
        <topology evidence="1">Multi-pass membrane protein</topology>
    </subcellularLocation>
</comment>
<feature type="domain" description="ABC3 transporter permease C-terminal" evidence="8">
    <location>
        <begin position="273"/>
        <end position="397"/>
    </location>
</feature>
<feature type="transmembrane region" description="Helical" evidence="7">
    <location>
        <begin position="370"/>
        <end position="389"/>
    </location>
</feature>
<dbReference type="InterPro" id="IPR051447">
    <property type="entry name" value="Lipoprotein-release_system"/>
</dbReference>
<evidence type="ECO:0000259" key="8">
    <source>
        <dbReference type="Pfam" id="PF02687"/>
    </source>
</evidence>
<dbReference type="GO" id="GO:0098797">
    <property type="term" value="C:plasma membrane protein complex"/>
    <property type="evidence" value="ECO:0007669"/>
    <property type="project" value="TreeGrafter"/>
</dbReference>
<evidence type="ECO:0000256" key="1">
    <source>
        <dbReference type="ARBA" id="ARBA00004651"/>
    </source>
</evidence>
<organism evidence="10 11">
    <name type="scientific">Longibacter salinarum</name>
    <dbReference type="NCBI Taxonomy" id="1850348"/>
    <lineage>
        <taxon>Bacteria</taxon>
        <taxon>Pseudomonadati</taxon>
        <taxon>Rhodothermota</taxon>
        <taxon>Rhodothermia</taxon>
        <taxon>Rhodothermales</taxon>
        <taxon>Salisaetaceae</taxon>
        <taxon>Longibacter</taxon>
    </lineage>
</organism>
<keyword evidence="6 7" id="KW-0472">Membrane</keyword>
<dbReference type="AlphaFoldDB" id="A0A2A8D2A6"/>
<dbReference type="InterPro" id="IPR003838">
    <property type="entry name" value="ABC3_permease_C"/>
</dbReference>
<evidence type="ECO:0000256" key="5">
    <source>
        <dbReference type="ARBA" id="ARBA00022989"/>
    </source>
</evidence>